<dbReference type="Proteomes" id="UP000053327">
    <property type="component" value="Unassembled WGS sequence"/>
</dbReference>
<name>A0A0J9T0Z6_PLAV1</name>
<evidence type="ECO:0008006" key="4">
    <source>
        <dbReference type="Google" id="ProtNLM"/>
    </source>
</evidence>
<feature type="region of interest" description="Disordered" evidence="1">
    <location>
        <begin position="453"/>
        <end position="473"/>
    </location>
</feature>
<dbReference type="OrthoDB" id="384156at2759"/>
<dbReference type="InterPro" id="IPR008780">
    <property type="entry name" value="Plasmodium_Vir"/>
</dbReference>
<proteinExistence type="predicted"/>
<evidence type="ECO:0000313" key="2">
    <source>
        <dbReference type="EMBL" id="KMZ88696.1"/>
    </source>
</evidence>
<feature type="compositionally biased region" description="Polar residues" evidence="1">
    <location>
        <begin position="453"/>
        <end position="462"/>
    </location>
</feature>
<accession>A0A0J9T0Z6</accession>
<organism evidence="2 3">
    <name type="scientific">Plasmodium vivax (strain Brazil I)</name>
    <dbReference type="NCBI Taxonomy" id="1033975"/>
    <lineage>
        <taxon>Eukaryota</taxon>
        <taxon>Sar</taxon>
        <taxon>Alveolata</taxon>
        <taxon>Apicomplexa</taxon>
        <taxon>Aconoidasida</taxon>
        <taxon>Haemosporida</taxon>
        <taxon>Plasmodiidae</taxon>
        <taxon>Plasmodium</taxon>
        <taxon>Plasmodium (Plasmodium)</taxon>
    </lineage>
</organism>
<dbReference type="EMBL" id="KQ234756">
    <property type="protein sequence ID" value="KMZ88696.1"/>
    <property type="molecule type" value="Genomic_DNA"/>
</dbReference>
<dbReference type="Pfam" id="PF05795">
    <property type="entry name" value="Plasmodium_Vir"/>
    <property type="match status" value="1"/>
</dbReference>
<evidence type="ECO:0000256" key="1">
    <source>
        <dbReference type="SAM" id="MobiDB-lite"/>
    </source>
</evidence>
<evidence type="ECO:0000313" key="3">
    <source>
        <dbReference type="Proteomes" id="UP000053327"/>
    </source>
</evidence>
<gene>
    <name evidence="2" type="ORF">PVBG_05552</name>
</gene>
<sequence length="550" mass="64602">MSYRTKYNFVNLCGQRKNEINNYPKETTDINDPLCNRIKEQYETCIDFKNKYTCQQVMYIFNSISSSPTSEFNDDRCKYLYYWIYQELLQKNKNYDVALKVYRSILGKYFENYDEDDNHLRKNYIHEDKDMILKNSAKLIELYDTMNNDGNTFDCDCAKKCSDLYKEFVGECYNDYDYAFCSELQSFKYKYDEKMKSIETCNGAEKILPCAIKHDVHDVYENHCPLNKFIRQVVDFKNNSQNYSNVSYLKDIVDENNEALKNIGCAVYKGYTRLTAYHEEDRKTFCDYLNLWLDEQKSIYVTNNSNITNEQWNLIEKLWNRLKQDDDPSRHCDRQGQQNSSEIRKRIDLMVYCVNRDYFKSYCERAIQSSNNIDKTCSNFSSFTDKYYEKFYKENECFDEAHDPEDYRYFISNECTLYNMQKTFPKFNSQYKKILYENSRTAINICGNNAESGGVSSEDYSATTEDDDDPTKLDDDQSVLAVGQDGLSVRQDGLSISYVGSESGPINAEESDIPSIAVLTSPDYKYSKPIYYAGLSVSGVFFTSMVLYKV</sequence>
<dbReference type="AlphaFoldDB" id="A0A0J9T0Z6"/>
<reference evidence="2 3" key="1">
    <citation type="submission" date="2011-08" db="EMBL/GenBank/DDBJ databases">
        <title>The Genome Sequence of Plasmodium vivax Brazil I.</title>
        <authorList>
            <consortium name="The Broad Institute Genome Sequencing Platform"/>
            <consortium name="The Broad Institute Genome Sequencing Center for Infectious Disease"/>
            <person name="Neafsey D."/>
            <person name="Carlton J."/>
            <person name="Barnwell J."/>
            <person name="Collins W."/>
            <person name="Escalante A."/>
            <person name="Mullikin J."/>
            <person name="Saul A."/>
            <person name="Guigo R."/>
            <person name="Camara F."/>
            <person name="Young S.K."/>
            <person name="Zeng Q."/>
            <person name="Gargeya S."/>
            <person name="Fitzgerald M."/>
            <person name="Haas B."/>
            <person name="Abouelleil A."/>
            <person name="Alvarado L."/>
            <person name="Arachchi H.M."/>
            <person name="Berlin A."/>
            <person name="Brown A."/>
            <person name="Chapman S.B."/>
            <person name="Chen Z."/>
            <person name="Dunbar C."/>
            <person name="Freedman E."/>
            <person name="Gearin G."/>
            <person name="Gellesch M."/>
            <person name="Goldberg J."/>
            <person name="Griggs A."/>
            <person name="Gujja S."/>
            <person name="Heiman D."/>
            <person name="Howarth C."/>
            <person name="Larson L."/>
            <person name="Lui A."/>
            <person name="MacDonald P.J.P."/>
            <person name="Montmayeur A."/>
            <person name="Murphy C."/>
            <person name="Neiman D."/>
            <person name="Pearson M."/>
            <person name="Priest M."/>
            <person name="Roberts A."/>
            <person name="Saif S."/>
            <person name="Shea T."/>
            <person name="Shenoy N."/>
            <person name="Sisk P."/>
            <person name="Stolte C."/>
            <person name="Sykes S."/>
            <person name="Wortman J."/>
            <person name="Nusbaum C."/>
            <person name="Birren B."/>
        </authorList>
    </citation>
    <scope>NUCLEOTIDE SEQUENCE [LARGE SCALE GENOMIC DNA]</scope>
    <source>
        <strain evidence="2 3">Brazil I</strain>
    </source>
</reference>
<protein>
    <recommendedName>
        <fullName evidence="4">VIR protein</fullName>
    </recommendedName>
</protein>